<dbReference type="Proteomes" id="UP000077245">
    <property type="component" value="Unassembled WGS sequence"/>
</dbReference>
<comment type="cofactor">
    <cofactor evidence="1 8">
        <name>Mg(2+)</name>
        <dbReference type="ChEBI" id="CHEBI:18420"/>
    </cofactor>
</comment>
<dbReference type="PATRIC" id="fig|49547.3.peg.1192"/>
<evidence type="ECO:0000256" key="6">
    <source>
        <dbReference type="ARBA" id="ARBA00022842"/>
    </source>
</evidence>
<evidence type="ECO:0000256" key="7">
    <source>
        <dbReference type="ARBA" id="ARBA00023118"/>
    </source>
</evidence>
<evidence type="ECO:0000256" key="5">
    <source>
        <dbReference type="ARBA" id="ARBA00022801"/>
    </source>
</evidence>
<dbReference type="CDD" id="cd09725">
    <property type="entry name" value="Cas2_I_II_III"/>
    <property type="match status" value="1"/>
</dbReference>
<gene>
    <name evidence="9" type="primary">cas2_1</name>
    <name evidence="8" type="synonym">cas2</name>
    <name evidence="9" type="ORF">MBCUR_11160</name>
</gene>
<keyword evidence="4 8" id="KW-0255">Endonuclease</keyword>
<dbReference type="STRING" id="49547.MBCUR_11160"/>
<dbReference type="InterPro" id="IPR021127">
    <property type="entry name" value="CRISPR_associated_Cas2"/>
</dbReference>
<dbReference type="GO" id="GO:0051607">
    <property type="term" value="P:defense response to virus"/>
    <property type="evidence" value="ECO:0007669"/>
    <property type="project" value="UniProtKB-UniRule"/>
</dbReference>
<comment type="subunit">
    <text evidence="8">Homodimer, forms a heterotetramer with a Cas1 homodimer.</text>
</comment>
<evidence type="ECO:0000256" key="3">
    <source>
        <dbReference type="ARBA" id="ARBA00022723"/>
    </source>
</evidence>
<accession>A0A166ANE7</accession>
<dbReference type="GO" id="GO:0004521">
    <property type="term" value="F:RNA endonuclease activity"/>
    <property type="evidence" value="ECO:0007669"/>
    <property type="project" value="InterPro"/>
</dbReference>
<dbReference type="NCBIfam" id="TIGR01573">
    <property type="entry name" value="cas2"/>
    <property type="match status" value="1"/>
</dbReference>
<dbReference type="GO" id="GO:0016787">
    <property type="term" value="F:hydrolase activity"/>
    <property type="evidence" value="ECO:0007669"/>
    <property type="project" value="UniProtKB-KW"/>
</dbReference>
<organism evidence="9 10">
    <name type="scientific">Methanobrevibacter curvatus</name>
    <dbReference type="NCBI Taxonomy" id="49547"/>
    <lineage>
        <taxon>Archaea</taxon>
        <taxon>Methanobacteriati</taxon>
        <taxon>Methanobacteriota</taxon>
        <taxon>Methanomada group</taxon>
        <taxon>Methanobacteria</taxon>
        <taxon>Methanobacteriales</taxon>
        <taxon>Methanobacteriaceae</taxon>
        <taxon>Methanobrevibacter</taxon>
    </lineage>
</organism>
<evidence type="ECO:0000256" key="2">
    <source>
        <dbReference type="ARBA" id="ARBA00022722"/>
    </source>
</evidence>
<protein>
    <recommendedName>
        <fullName evidence="8">CRISPR-associated endoribonuclease Cas2</fullName>
        <ecNumber evidence="8">3.1.-.-</ecNumber>
    </recommendedName>
</protein>
<keyword evidence="5 8" id="KW-0378">Hydrolase</keyword>
<proteinExistence type="inferred from homology"/>
<dbReference type="GO" id="GO:0046872">
    <property type="term" value="F:metal ion binding"/>
    <property type="evidence" value="ECO:0007669"/>
    <property type="project" value="UniProtKB-UniRule"/>
</dbReference>
<comment type="function">
    <text evidence="8">CRISPR (clustered regularly interspaced short palindromic repeat), is an adaptive immune system that provides protection against mobile genetic elements (viruses, transposable elements and conjugative plasmids). CRISPR clusters contain sequences complementary to antecedent mobile elements and target invading nucleic acids. CRISPR clusters are transcribed and processed into CRISPR RNA (crRNA). Functions as a ssRNA-specific endoribonuclease. Involved in the integration of spacer DNA into the CRISPR cassette.</text>
</comment>
<keyword evidence="3 8" id="KW-0479">Metal-binding</keyword>
<dbReference type="EMBL" id="LWMV01000170">
    <property type="protein sequence ID" value="KZX12264.1"/>
    <property type="molecule type" value="Genomic_DNA"/>
</dbReference>
<keyword evidence="6 8" id="KW-0460">Magnesium</keyword>
<dbReference type="EC" id="3.1.-.-" evidence="8"/>
<dbReference type="AlphaFoldDB" id="A0A166ANE7"/>
<name>A0A166ANE7_9EURY</name>
<keyword evidence="7 8" id="KW-0051">Antiviral defense</keyword>
<dbReference type="InterPro" id="IPR019199">
    <property type="entry name" value="Virulence_VapD/CRISPR_Cas2"/>
</dbReference>
<evidence type="ECO:0000256" key="1">
    <source>
        <dbReference type="ARBA" id="ARBA00001946"/>
    </source>
</evidence>
<evidence type="ECO:0000313" key="10">
    <source>
        <dbReference type="Proteomes" id="UP000077245"/>
    </source>
</evidence>
<keyword evidence="2 8" id="KW-0540">Nuclease</keyword>
<keyword evidence="10" id="KW-1185">Reference proteome</keyword>
<feature type="binding site" evidence="8">
    <location>
        <position position="8"/>
    </location>
    <ligand>
        <name>Mg(2+)</name>
        <dbReference type="ChEBI" id="CHEBI:18420"/>
        <note>catalytic</note>
    </ligand>
</feature>
<sequence length="94" mass="10963">MLTFVSYDISNNKTRTDLIKLLKHFGMHRIQKSLFSGDLDLSERMDLEGEFESYLSSEHDSIILFPMCENCKESIDITADTEINLPEDREFKII</sequence>
<evidence type="ECO:0000256" key="8">
    <source>
        <dbReference type="HAMAP-Rule" id="MF_01471"/>
    </source>
</evidence>
<dbReference type="Gene3D" id="3.30.70.240">
    <property type="match status" value="1"/>
</dbReference>
<comment type="similarity">
    <text evidence="8">Belongs to the CRISPR-associated endoribonuclease Cas2 protein family.</text>
</comment>
<evidence type="ECO:0000313" key="9">
    <source>
        <dbReference type="EMBL" id="KZX12264.1"/>
    </source>
</evidence>
<reference evidence="9 10" key="1">
    <citation type="submission" date="2016-04" db="EMBL/GenBank/DDBJ databases">
        <title>Genome sequence of Methanobrevibacter curvatus DSM 11111.</title>
        <authorList>
            <person name="Poehlein A."/>
            <person name="Seedorf H."/>
            <person name="Daniel R."/>
        </authorList>
    </citation>
    <scope>NUCLEOTIDE SEQUENCE [LARGE SCALE GENOMIC DNA]</scope>
    <source>
        <strain evidence="9 10">DSM 11111</strain>
    </source>
</reference>
<dbReference type="PANTHER" id="PTHR34405">
    <property type="entry name" value="CRISPR-ASSOCIATED ENDORIBONUCLEASE CAS2"/>
    <property type="match status" value="1"/>
</dbReference>
<comment type="caution">
    <text evidence="9">The sequence shown here is derived from an EMBL/GenBank/DDBJ whole genome shotgun (WGS) entry which is preliminary data.</text>
</comment>
<dbReference type="Pfam" id="PF09827">
    <property type="entry name" value="CRISPR_Cas2"/>
    <property type="match status" value="1"/>
</dbReference>
<dbReference type="RefSeq" id="WP_067091318.1">
    <property type="nucleotide sequence ID" value="NZ_LWMV01000170.1"/>
</dbReference>
<dbReference type="PANTHER" id="PTHR34405:SF3">
    <property type="entry name" value="CRISPR-ASSOCIATED ENDORIBONUCLEASE CAS2 3"/>
    <property type="match status" value="1"/>
</dbReference>
<dbReference type="GO" id="GO:0043571">
    <property type="term" value="P:maintenance of CRISPR repeat elements"/>
    <property type="evidence" value="ECO:0007669"/>
    <property type="project" value="UniProtKB-UniRule"/>
</dbReference>
<dbReference type="SUPFAM" id="SSF143430">
    <property type="entry name" value="TTP0101/SSO1404-like"/>
    <property type="match status" value="1"/>
</dbReference>
<dbReference type="OrthoDB" id="75992at2157"/>
<dbReference type="HAMAP" id="MF_01471">
    <property type="entry name" value="Cas2"/>
    <property type="match status" value="1"/>
</dbReference>
<evidence type="ECO:0000256" key="4">
    <source>
        <dbReference type="ARBA" id="ARBA00022759"/>
    </source>
</evidence>